<dbReference type="InterPro" id="IPR036397">
    <property type="entry name" value="RNaseH_sf"/>
</dbReference>
<dbReference type="PROSITE" id="PS50879">
    <property type="entry name" value="RNASE_H_1"/>
    <property type="match status" value="1"/>
</dbReference>
<dbReference type="Gene3D" id="3.30.420.10">
    <property type="entry name" value="Ribonuclease H-like superfamily/Ribonuclease H"/>
    <property type="match status" value="1"/>
</dbReference>
<feature type="domain" description="RNase H type-1" evidence="1">
    <location>
        <begin position="130"/>
        <end position="253"/>
    </location>
</feature>
<gene>
    <name evidence="2" type="primary">NCL1_07822</name>
    <name evidence="2" type="ORF">TNCV_4844761</name>
</gene>
<dbReference type="SUPFAM" id="SSF53098">
    <property type="entry name" value="Ribonuclease H-like"/>
    <property type="match status" value="1"/>
</dbReference>
<name>A0A8X6WKS7_TRICX</name>
<reference evidence="2" key="1">
    <citation type="submission" date="2020-08" db="EMBL/GenBank/DDBJ databases">
        <title>Multicomponent nature underlies the extraordinary mechanical properties of spider dragline silk.</title>
        <authorList>
            <person name="Kono N."/>
            <person name="Nakamura H."/>
            <person name="Mori M."/>
            <person name="Yoshida Y."/>
            <person name="Ohtoshi R."/>
            <person name="Malay A.D."/>
            <person name="Moran D.A.P."/>
            <person name="Tomita M."/>
            <person name="Numata K."/>
            <person name="Arakawa K."/>
        </authorList>
    </citation>
    <scope>NUCLEOTIDE SEQUENCE</scope>
</reference>
<proteinExistence type="predicted"/>
<dbReference type="GO" id="GO:0004523">
    <property type="term" value="F:RNA-DNA hybrid ribonuclease activity"/>
    <property type="evidence" value="ECO:0007669"/>
    <property type="project" value="InterPro"/>
</dbReference>
<evidence type="ECO:0000313" key="2">
    <source>
        <dbReference type="EMBL" id="GFY36104.1"/>
    </source>
</evidence>
<dbReference type="InterPro" id="IPR012337">
    <property type="entry name" value="RNaseH-like_sf"/>
</dbReference>
<dbReference type="GO" id="GO:0003676">
    <property type="term" value="F:nucleic acid binding"/>
    <property type="evidence" value="ECO:0007669"/>
    <property type="project" value="InterPro"/>
</dbReference>
<accession>A0A8X6WKS7</accession>
<protein>
    <submittedName>
        <fullName evidence="2">RNase H domain-containing protein</fullName>
    </submittedName>
</protein>
<dbReference type="InterPro" id="IPR002156">
    <property type="entry name" value="RNaseH_domain"/>
</dbReference>
<dbReference type="Pfam" id="PF00075">
    <property type="entry name" value="RNase_H"/>
    <property type="match status" value="1"/>
</dbReference>
<organism evidence="2 3">
    <name type="scientific">Trichonephila clavipes</name>
    <name type="common">Golden silk orbweaver</name>
    <name type="synonym">Nephila clavipes</name>
    <dbReference type="NCBI Taxonomy" id="2585209"/>
    <lineage>
        <taxon>Eukaryota</taxon>
        <taxon>Metazoa</taxon>
        <taxon>Ecdysozoa</taxon>
        <taxon>Arthropoda</taxon>
        <taxon>Chelicerata</taxon>
        <taxon>Arachnida</taxon>
        <taxon>Araneae</taxon>
        <taxon>Araneomorphae</taxon>
        <taxon>Entelegynae</taxon>
        <taxon>Araneoidea</taxon>
        <taxon>Nephilidae</taxon>
        <taxon>Trichonephila</taxon>
    </lineage>
</organism>
<comment type="caution">
    <text evidence="2">The sequence shown here is derived from an EMBL/GenBank/DDBJ whole genome shotgun (WGS) entry which is preliminary data.</text>
</comment>
<dbReference type="Proteomes" id="UP000887159">
    <property type="component" value="Unassembled WGS sequence"/>
</dbReference>
<sequence>MTAYTQRSRTSSAKHNIVRKEKLSERNRLVLKQIVTSKKRTTAEKVTTELYQHLVSPESIITRDSPFNYLRKHGFIDFNVDTSTPFSCITPIDSFNHVELGEELLTSTPKHSSHPELLRQLALEVINDIPDQALIIYTEGSRSVTGRAGSGIFSNTPGNDVKISVRNPDHCSVFRSELIAISGALDRALNSYKDSIWVLTDSRSSIQYFKNCPKIMDSTGLDISSKLVRLGQRKQLCLQWIQSHVGVPGQRSC</sequence>
<evidence type="ECO:0000313" key="3">
    <source>
        <dbReference type="Proteomes" id="UP000887159"/>
    </source>
</evidence>
<keyword evidence="3" id="KW-1185">Reference proteome</keyword>
<evidence type="ECO:0000259" key="1">
    <source>
        <dbReference type="PROSITE" id="PS50879"/>
    </source>
</evidence>
<dbReference type="EMBL" id="BMAU01021435">
    <property type="protein sequence ID" value="GFY36104.1"/>
    <property type="molecule type" value="Genomic_DNA"/>
</dbReference>
<dbReference type="AlphaFoldDB" id="A0A8X6WKS7"/>